<dbReference type="SMART" id="SM00507">
    <property type="entry name" value="HNHc"/>
    <property type="match status" value="1"/>
</dbReference>
<dbReference type="Gene3D" id="1.10.30.50">
    <property type="match status" value="1"/>
</dbReference>
<name>A0ABQ4PGE8_SHECO</name>
<dbReference type="InterPro" id="IPR003615">
    <property type="entry name" value="HNH_nuc"/>
</dbReference>
<dbReference type="Pfam" id="PF01844">
    <property type="entry name" value="HNH"/>
    <property type="match status" value="1"/>
</dbReference>
<comment type="caution">
    <text evidence="2">The sequence shown here is derived from an EMBL/GenBank/DDBJ whole genome shotgun (WGS) entry which is preliminary data.</text>
</comment>
<dbReference type="RefSeq" id="WP_220757673.1">
    <property type="nucleotide sequence ID" value="NZ_BPEU01000045.1"/>
</dbReference>
<gene>
    <name evidence="2" type="ORF">TUM3794_39590</name>
</gene>
<organism evidence="2 3">
    <name type="scientific">Shewanella colwelliana</name>
    <name type="common">Alteromonas colwelliana</name>
    <dbReference type="NCBI Taxonomy" id="23"/>
    <lineage>
        <taxon>Bacteria</taxon>
        <taxon>Pseudomonadati</taxon>
        <taxon>Pseudomonadota</taxon>
        <taxon>Gammaproteobacteria</taxon>
        <taxon>Alteromonadales</taxon>
        <taxon>Shewanellaceae</taxon>
        <taxon>Shewanella</taxon>
    </lineage>
</organism>
<evidence type="ECO:0000313" key="3">
    <source>
        <dbReference type="Proteomes" id="UP000773469"/>
    </source>
</evidence>
<keyword evidence="3" id="KW-1185">Reference proteome</keyword>
<accession>A0ABQ4PGE8</accession>
<evidence type="ECO:0000313" key="2">
    <source>
        <dbReference type="EMBL" id="GIU46623.1"/>
    </source>
</evidence>
<dbReference type="CDD" id="cd00085">
    <property type="entry name" value="HNHc"/>
    <property type="match status" value="1"/>
</dbReference>
<dbReference type="Proteomes" id="UP000773469">
    <property type="component" value="Unassembled WGS sequence"/>
</dbReference>
<feature type="domain" description="HNH nuclease" evidence="1">
    <location>
        <begin position="242"/>
        <end position="297"/>
    </location>
</feature>
<dbReference type="InterPro" id="IPR002711">
    <property type="entry name" value="HNH"/>
</dbReference>
<proteinExistence type="predicted"/>
<evidence type="ECO:0000259" key="1">
    <source>
        <dbReference type="SMART" id="SM00507"/>
    </source>
</evidence>
<protein>
    <recommendedName>
        <fullName evidence="1">HNH nuclease domain-containing protein</fullName>
    </recommendedName>
</protein>
<reference evidence="2 3" key="1">
    <citation type="submission" date="2021-05" db="EMBL/GenBank/DDBJ databases">
        <title>Molecular characterization for Shewanella algae harboring chromosomal blaOXA-55-like strains isolated from clinical and environment sample.</title>
        <authorList>
            <person name="Ohama Y."/>
            <person name="Aoki K."/>
            <person name="Harada S."/>
            <person name="Moriya K."/>
            <person name="Ishii Y."/>
            <person name="Tateda K."/>
        </authorList>
    </citation>
    <scope>NUCLEOTIDE SEQUENCE [LARGE SCALE GENOMIC DNA]</scope>
    <source>
        <strain evidence="2 3">MBTL60-118</strain>
    </source>
</reference>
<sequence>MKSKNIEWKYLLDKDYLTKSINYRACSEIKHWRKVTHQHKNFRNALFGEDGNFNLGESNHSALALFNSKSYLHRERAYEHGEPKFVVIWDENLSWATIINGQEIAVIPVNFIYEIEELNLKNKDAQSARRQTETLLINLSSRGIKAPFDLEQLECTTTNLKSFKDNFDNFQQSIVNDIENNTVTDQLIEYQKKLENEVIKSQKNRKERLARLDKIGKTKPEKIQVTTYVFKRNPDVIAEALYRADGRCENDKCQGYKAFNRRSNGTPYVEVHHINPLSEGGLDIPENTIVLCPNCHREKHFG</sequence>
<dbReference type="EMBL" id="BPEU01000045">
    <property type="protein sequence ID" value="GIU46623.1"/>
    <property type="molecule type" value="Genomic_DNA"/>
</dbReference>